<dbReference type="AlphaFoldDB" id="A0A1M6DU55"/>
<sequence length="215" mass="22122">MPNASEETPAVSQDAPEQHEGVRGTRWRRFALVAVPGFAAAAVLGGMTTQGLLAASFAVSGDSFKMSADSLVGEGFTQYGDVATSVDGTGRPVGLSTVDTAELANLCMSSLWDLPIGRATLVITAGEGTPVEGTNLVIDIEQLRGDAEFGEIEIGRDASTLDRAEGGQGPAGGFGLQADTITVSDMRMTTWAVTSGSLRLSGLGLAVKPGDHECF</sequence>
<dbReference type="STRING" id="758803.SAMN05421803_10216"/>
<dbReference type="RefSeq" id="WP_073375517.1">
    <property type="nucleotide sequence ID" value="NZ_FQZK01000002.1"/>
</dbReference>
<dbReference type="Proteomes" id="UP000184452">
    <property type="component" value="Unassembled WGS sequence"/>
</dbReference>
<dbReference type="EMBL" id="FQZK01000002">
    <property type="protein sequence ID" value="SHI76705.1"/>
    <property type="molecule type" value="Genomic_DNA"/>
</dbReference>
<organism evidence="2 3">
    <name type="scientific">Nocardiopsis flavescens</name>
    <dbReference type="NCBI Taxonomy" id="758803"/>
    <lineage>
        <taxon>Bacteria</taxon>
        <taxon>Bacillati</taxon>
        <taxon>Actinomycetota</taxon>
        <taxon>Actinomycetes</taxon>
        <taxon>Streptosporangiales</taxon>
        <taxon>Nocardiopsidaceae</taxon>
        <taxon>Nocardiopsis</taxon>
    </lineage>
</organism>
<evidence type="ECO:0000313" key="2">
    <source>
        <dbReference type="EMBL" id="SHI76705.1"/>
    </source>
</evidence>
<reference evidence="2 3" key="1">
    <citation type="submission" date="2016-11" db="EMBL/GenBank/DDBJ databases">
        <authorList>
            <person name="Jaros S."/>
            <person name="Januszkiewicz K."/>
            <person name="Wedrychowicz H."/>
        </authorList>
    </citation>
    <scope>NUCLEOTIDE SEQUENCE [LARGE SCALE GENOMIC DNA]</scope>
    <source>
        <strain evidence="2 3">CGMCC 4.5723</strain>
    </source>
</reference>
<evidence type="ECO:0008006" key="4">
    <source>
        <dbReference type="Google" id="ProtNLM"/>
    </source>
</evidence>
<evidence type="ECO:0000256" key="1">
    <source>
        <dbReference type="SAM" id="MobiDB-lite"/>
    </source>
</evidence>
<dbReference type="InterPro" id="IPR046198">
    <property type="entry name" value="DUF6230"/>
</dbReference>
<keyword evidence="3" id="KW-1185">Reference proteome</keyword>
<evidence type="ECO:0000313" key="3">
    <source>
        <dbReference type="Proteomes" id="UP000184452"/>
    </source>
</evidence>
<accession>A0A1M6DU55</accession>
<dbReference type="Pfam" id="PF19741">
    <property type="entry name" value="DUF6230"/>
    <property type="match status" value="1"/>
</dbReference>
<feature type="region of interest" description="Disordered" evidence="1">
    <location>
        <begin position="1"/>
        <end position="22"/>
    </location>
</feature>
<protein>
    <recommendedName>
        <fullName evidence="4">Cholesterol esterase</fullName>
    </recommendedName>
</protein>
<proteinExistence type="predicted"/>
<name>A0A1M6DU55_9ACTN</name>
<dbReference type="OrthoDB" id="4238587at2"/>
<gene>
    <name evidence="2" type="ORF">SAMN05421803_10216</name>
</gene>